<evidence type="ECO:0000313" key="2">
    <source>
        <dbReference type="EMBL" id="GBM58100.1"/>
    </source>
</evidence>
<accession>A0A4Y2GWE3</accession>
<comment type="caution">
    <text evidence="2">The sequence shown here is derived from an EMBL/GenBank/DDBJ whole genome shotgun (WGS) entry which is preliminary data.</text>
</comment>
<name>A0A4Y2GWE3_ARAVE</name>
<keyword evidence="1" id="KW-1133">Transmembrane helix</keyword>
<evidence type="ECO:0000256" key="1">
    <source>
        <dbReference type="SAM" id="Phobius"/>
    </source>
</evidence>
<dbReference type="AlphaFoldDB" id="A0A4Y2GWE3"/>
<keyword evidence="1" id="KW-0812">Transmembrane</keyword>
<keyword evidence="1" id="KW-0472">Membrane</keyword>
<gene>
    <name evidence="2" type="ORF">AVEN_164286_1</name>
</gene>
<dbReference type="Proteomes" id="UP000499080">
    <property type="component" value="Unassembled WGS sequence"/>
</dbReference>
<evidence type="ECO:0000313" key="3">
    <source>
        <dbReference type="Proteomes" id="UP000499080"/>
    </source>
</evidence>
<protein>
    <submittedName>
        <fullName evidence="2">Uncharacterized protein</fullName>
    </submittedName>
</protein>
<dbReference type="EMBL" id="BGPR01001622">
    <property type="protein sequence ID" value="GBM58100.1"/>
    <property type="molecule type" value="Genomic_DNA"/>
</dbReference>
<organism evidence="2 3">
    <name type="scientific">Araneus ventricosus</name>
    <name type="common">Orbweaver spider</name>
    <name type="synonym">Epeira ventricosa</name>
    <dbReference type="NCBI Taxonomy" id="182803"/>
    <lineage>
        <taxon>Eukaryota</taxon>
        <taxon>Metazoa</taxon>
        <taxon>Ecdysozoa</taxon>
        <taxon>Arthropoda</taxon>
        <taxon>Chelicerata</taxon>
        <taxon>Arachnida</taxon>
        <taxon>Araneae</taxon>
        <taxon>Araneomorphae</taxon>
        <taxon>Entelegynae</taxon>
        <taxon>Araneoidea</taxon>
        <taxon>Araneidae</taxon>
        <taxon>Araneus</taxon>
    </lineage>
</organism>
<reference evidence="2 3" key="1">
    <citation type="journal article" date="2019" name="Sci. Rep.">
        <title>Orb-weaving spider Araneus ventricosus genome elucidates the spidroin gene catalogue.</title>
        <authorList>
            <person name="Kono N."/>
            <person name="Nakamura H."/>
            <person name="Ohtoshi R."/>
            <person name="Moran D.A.P."/>
            <person name="Shinohara A."/>
            <person name="Yoshida Y."/>
            <person name="Fujiwara M."/>
            <person name="Mori M."/>
            <person name="Tomita M."/>
            <person name="Arakawa K."/>
        </authorList>
    </citation>
    <scope>NUCLEOTIDE SEQUENCE [LARGE SCALE GENOMIC DNA]</scope>
</reference>
<sequence>MIDGRWSRQIFNPPFLGTLYPPPLGTRFFILSITLYFLPIRVLAVTSPPGFFEKDPIDWLMRFRSRILICAPLLLQPVQFAEGTDSVVLRQ</sequence>
<proteinExistence type="predicted"/>
<feature type="transmembrane region" description="Helical" evidence="1">
    <location>
        <begin position="24"/>
        <end position="44"/>
    </location>
</feature>
<keyword evidence="3" id="KW-1185">Reference proteome</keyword>